<comment type="subcellular location">
    <subcellularLocation>
        <location evidence="1">Cell membrane</location>
        <topology evidence="1">Multi-pass membrane protein</topology>
    </subcellularLocation>
</comment>
<keyword evidence="6 8" id="KW-0472">Membrane</keyword>
<evidence type="ECO:0000313" key="9">
    <source>
        <dbReference type="EMBL" id="TRL33487.1"/>
    </source>
</evidence>
<organism evidence="9 10">
    <name type="scientific">Rhizobium straminoryzae</name>
    <dbReference type="NCBI Taxonomy" id="1387186"/>
    <lineage>
        <taxon>Bacteria</taxon>
        <taxon>Pseudomonadati</taxon>
        <taxon>Pseudomonadota</taxon>
        <taxon>Alphaproteobacteria</taxon>
        <taxon>Hyphomicrobiales</taxon>
        <taxon>Rhizobiaceae</taxon>
        <taxon>Rhizobium/Agrobacterium group</taxon>
        <taxon>Rhizobium</taxon>
    </lineage>
</organism>
<accession>A0A549SV84</accession>
<feature type="transmembrane region" description="Helical" evidence="8">
    <location>
        <begin position="314"/>
        <end position="338"/>
    </location>
</feature>
<comment type="cofactor">
    <cofactor evidence="7">
        <name>Mg(2+)</name>
        <dbReference type="ChEBI" id="CHEBI:18420"/>
    </cofactor>
</comment>
<feature type="transmembrane region" description="Helical" evidence="8">
    <location>
        <begin position="219"/>
        <end position="238"/>
    </location>
</feature>
<feature type="transmembrane region" description="Helical" evidence="8">
    <location>
        <begin position="189"/>
        <end position="207"/>
    </location>
</feature>
<dbReference type="RefSeq" id="WP_143127536.1">
    <property type="nucleotide sequence ID" value="NZ_VJMG01000078.1"/>
</dbReference>
<keyword evidence="3 9" id="KW-0808">Transferase</keyword>
<comment type="caution">
    <text evidence="9">The sequence shown here is derived from an EMBL/GenBank/DDBJ whole genome shotgun (WGS) entry which is preliminary data.</text>
</comment>
<feature type="binding site" evidence="7">
    <location>
        <position position="216"/>
    </location>
    <ligand>
        <name>Mg(2+)</name>
        <dbReference type="ChEBI" id="CHEBI:18420"/>
    </ligand>
</feature>
<feature type="transmembrane region" description="Helical" evidence="8">
    <location>
        <begin position="244"/>
        <end position="264"/>
    </location>
</feature>
<gene>
    <name evidence="9" type="ORF">FNA46_22915</name>
</gene>
<keyword evidence="5 8" id="KW-1133">Transmembrane helix</keyword>
<evidence type="ECO:0000256" key="1">
    <source>
        <dbReference type="ARBA" id="ARBA00004651"/>
    </source>
</evidence>
<dbReference type="GO" id="GO:0009103">
    <property type="term" value="P:lipopolysaccharide biosynthetic process"/>
    <property type="evidence" value="ECO:0007669"/>
    <property type="project" value="TreeGrafter"/>
</dbReference>
<feature type="binding site" evidence="7">
    <location>
        <position position="152"/>
    </location>
    <ligand>
        <name>Mg(2+)</name>
        <dbReference type="ChEBI" id="CHEBI:18420"/>
    </ligand>
</feature>
<dbReference type="PANTHER" id="PTHR22926:SF3">
    <property type="entry name" value="UNDECAPRENYL-PHOSPHATE ALPHA-N-ACETYLGLUCOSAMINYL 1-PHOSPHATE TRANSFERASE"/>
    <property type="match status" value="1"/>
</dbReference>
<name>A0A549SV84_9HYPH</name>
<evidence type="ECO:0000256" key="7">
    <source>
        <dbReference type="PIRSR" id="PIRSR600715-1"/>
    </source>
</evidence>
<proteinExistence type="predicted"/>
<feature type="transmembrane region" description="Helical" evidence="8">
    <location>
        <begin position="104"/>
        <end position="125"/>
    </location>
</feature>
<feature type="transmembrane region" description="Helical" evidence="8">
    <location>
        <begin position="6"/>
        <end position="24"/>
    </location>
</feature>
<dbReference type="GO" id="GO:0005886">
    <property type="term" value="C:plasma membrane"/>
    <property type="evidence" value="ECO:0007669"/>
    <property type="project" value="UniProtKB-SubCell"/>
</dbReference>
<dbReference type="GO" id="GO:0071555">
    <property type="term" value="P:cell wall organization"/>
    <property type="evidence" value="ECO:0007669"/>
    <property type="project" value="TreeGrafter"/>
</dbReference>
<dbReference type="GO" id="GO:0044038">
    <property type="term" value="P:cell wall macromolecule biosynthetic process"/>
    <property type="evidence" value="ECO:0007669"/>
    <property type="project" value="TreeGrafter"/>
</dbReference>
<evidence type="ECO:0000256" key="4">
    <source>
        <dbReference type="ARBA" id="ARBA00022692"/>
    </source>
</evidence>
<dbReference type="Proteomes" id="UP000316801">
    <property type="component" value="Unassembled WGS sequence"/>
</dbReference>
<keyword evidence="7" id="KW-0479">Metal-binding</keyword>
<evidence type="ECO:0000256" key="6">
    <source>
        <dbReference type="ARBA" id="ARBA00023136"/>
    </source>
</evidence>
<dbReference type="GO" id="GO:0046872">
    <property type="term" value="F:metal ion binding"/>
    <property type="evidence" value="ECO:0007669"/>
    <property type="project" value="UniProtKB-KW"/>
</dbReference>
<dbReference type="PANTHER" id="PTHR22926">
    <property type="entry name" value="PHOSPHO-N-ACETYLMURAMOYL-PENTAPEPTIDE-TRANSFERASE"/>
    <property type="match status" value="1"/>
</dbReference>
<evidence type="ECO:0000256" key="3">
    <source>
        <dbReference type="ARBA" id="ARBA00022679"/>
    </source>
</evidence>
<keyword evidence="10" id="KW-1185">Reference proteome</keyword>
<feature type="transmembrane region" description="Helical" evidence="8">
    <location>
        <begin position="72"/>
        <end position="92"/>
    </location>
</feature>
<feature type="transmembrane region" description="Helical" evidence="8">
    <location>
        <begin position="165"/>
        <end position="183"/>
    </location>
</feature>
<protein>
    <submittedName>
        <fullName evidence="9">Glycosyltransferase family 4 protein</fullName>
    </submittedName>
</protein>
<dbReference type="InterPro" id="IPR000715">
    <property type="entry name" value="Glycosyl_transferase_4"/>
</dbReference>
<dbReference type="AlphaFoldDB" id="A0A549SV84"/>
<dbReference type="CDD" id="cd06854">
    <property type="entry name" value="GT_WbpL_WbcO_like"/>
    <property type="match status" value="1"/>
</dbReference>
<dbReference type="EMBL" id="VJMG01000078">
    <property type="protein sequence ID" value="TRL33487.1"/>
    <property type="molecule type" value="Genomic_DNA"/>
</dbReference>
<evidence type="ECO:0000256" key="5">
    <source>
        <dbReference type="ARBA" id="ARBA00022989"/>
    </source>
</evidence>
<evidence type="ECO:0000256" key="8">
    <source>
        <dbReference type="SAM" id="Phobius"/>
    </source>
</evidence>
<keyword evidence="4 8" id="KW-0812">Transmembrane</keyword>
<feature type="transmembrane region" description="Helical" evidence="8">
    <location>
        <begin position="131"/>
        <end position="153"/>
    </location>
</feature>
<evidence type="ECO:0000256" key="2">
    <source>
        <dbReference type="ARBA" id="ARBA00022475"/>
    </source>
</evidence>
<keyword evidence="7" id="KW-0460">Magnesium</keyword>
<keyword evidence="2" id="KW-1003">Cell membrane</keyword>
<dbReference type="GO" id="GO:0016780">
    <property type="term" value="F:phosphotransferase activity, for other substituted phosphate groups"/>
    <property type="evidence" value="ECO:0007669"/>
    <property type="project" value="InterPro"/>
</dbReference>
<feature type="transmembrane region" description="Helical" evidence="8">
    <location>
        <begin position="285"/>
        <end position="308"/>
    </location>
</feature>
<dbReference type="Pfam" id="PF00953">
    <property type="entry name" value="Glycos_transf_4"/>
    <property type="match status" value="1"/>
</dbReference>
<reference evidence="9 10" key="1">
    <citation type="submission" date="2019-07" db="EMBL/GenBank/DDBJ databases">
        <title>Ln-dependent methylotrophs.</title>
        <authorList>
            <person name="Tani A."/>
        </authorList>
    </citation>
    <scope>NUCLEOTIDE SEQUENCE [LARGE SCALE GENOMIC DNA]</scope>
    <source>
        <strain evidence="9 10">SM12</strain>
    </source>
</reference>
<sequence>MNALSLASIILAITLSACVVLLLIRKAGQLGLVQVPGARSSHVRPTPTGGGTGIVAGTTAAGLLLLKGTDHALQPASTLLFCGLAMAAIGLIDDRWPLSPRIRLPAQALLVAAAIWATGGAAALAGEAGTVAAALLAVLLLVGGVWWINLFNFMDGIDGIAGQQAAAMMASAMTIALLTTDGAGQSWLWWYMAALAAATLGFLAFNLPPARIFMGDAGSLFLGFSIAAIAMASLAAGWVSLPQWLLLAVVFAADATVTLIVRFLRREQLTEGHRSHAYQRLSRRFGGARPVTLAAAGLNMLVLLPLALLAGHGVIGWVIVVCVYALAATGALVAGAGLPDDQPASLGAYRRLLGRPPVGERR</sequence>
<evidence type="ECO:0000313" key="10">
    <source>
        <dbReference type="Proteomes" id="UP000316801"/>
    </source>
</evidence>